<comment type="caution">
    <text evidence="1">The sequence shown here is derived from an EMBL/GenBank/DDBJ whole genome shotgun (WGS) entry which is preliminary data.</text>
</comment>
<dbReference type="KEGG" id="nfu:107390176"/>
<protein>
    <submittedName>
        <fullName evidence="1">Polycystic kidney disease protein 1-like 2</fullName>
    </submittedName>
</protein>
<organism evidence="1 2">
    <name type="scientific">Nothobranchius furzeri</name>
    <name type="common">Turquoise killifish</name>
    <dbReference type="NCBI Taxonomy" id="105023"/>
    <lineage>
        <taxon>Eukaryota</taxon>
        <taxon>Metazoa</taxon>
        <taxon>Chordata</taxon>
        <taxon>Craniata</taxon>
        <taxon>Vertebrata</taxon>
        <taxon>Euteleostomi</taxon>
        <taxon>Actinopterygii</taxon>
        <taxon>Neopterygii</taxon>
        <taxon>Teleostei</taxon>
        <taxon>Neoteleostei</taxon>
        <taxon>Acanthomorphata</taxon>
        <taxon>Ovalentaria</taxon>
        <taxon>Atherinomorphae</taxon>
        <taxon>Cyprinodontiformes</taxon>
        <taxon>Nothobranchiidae</taxon>
        <taxon>Nothobranchius</taxon>
    </lineage>
</organism>
<proteinExistence type="predicted"/>
<dbReference type="Proteomes" id="UP000822369">
    <property type="component" value="Chromosome 9"/>
</dbReference>
<evidence type="ECO:0000313" key="2">
    <source>
        <dbReference type="Proteomes" id="UP000822369"/>
    </source>
</evidence>
<gene>
    <name evidence="1" type="ORF">G4P62_013848</name>
</gene>
<dbReference type="OMA" id="KVELMCL"/>
<name>A0A9D2Y8Q0_NOTFU</name>
<sequence length="153" mass="16618">MKTVNEGPTIIAQPHIGLYVNRVTLGNLSSQRIGFANTSYPTFSLPELPVDMFPSEEPVDVRMLSLDKNPFSWNLRGNISGLIGGLSLTAIDGSGIPVENLSEDVEILLPRPAGEQVNTSVLDLRNYSTTAIDVPSADSTLLLKVELMCLHLR</sequence>
<accession>A0A9D2Y8Q0</accession>
<evidence type="ECO:0000313" key="1">
    <source>
        <dbReference type="EMBL" id="KAF7216060.1"/>
    </source>
</evidence>
<reference evidence="1" key="1">
    <citation type="submission" date="2020-03" db="EMBL/GenBank/DDBJ databases">
        <title>Intra-Species Differences in Population Size shape Life History and Genome Evolution.</title>
        <authorList>
            <person name="Willemsen D."/>
            <person name="Cui R."/>
            <person name="Valenzano D.R."/>
        </authorList>
    </citation>
    <scope>NUCLEOTIDE SEQUENCE</scope>
    <source>
        <strain evidence="1">GRZ</strain>
        <tissue evidence="1">Whole</tissue>
    </source>
</reference>
<dbReference type="EMBL" id="JAAVVJ010000009">
    <property type="protein sequence ID" value="KAF7216060.1"/>
    <property type="molecule type" value="Genomic_DNA"/>
</dbReference>
<dbReference type="AlphaFoldDB" id="A0A9D2Y8Q0"/>